<evidence type="ECO:0000259" key="3">
    <source>
        <dbReference type="Pfam" id="PF26079"/>
    </source>
</evidence>
<sequence>MFENMTFENIMESLTANIDPSLDTEEGSVIYDALAPCAVELANLYIQLDTVLNQTFVDTATGDYLDLRCGEKGIKRKEATYAVVKGIFEPSNIELLNQRFTCGAYSYKAYEKIEAGIYLLRCETSGSAPNATVGTLIPINYVEGLTTASITEIAIPGEDKESDEELREKYFTNLESIAFGGNIADYRTKIESLDGVGATKIIPAWNGGGTVKALLLDSEFKAASSNLVNSVQEKMDPLQDGNGTGMVPVGHKLTVAAAKNKAINISYSITYEGSEQSVIDAAVKAAVEKYFKSLAKLWADSNTITVSYMGIASAIYSVAGVKDLSALSVNSVNNINNGVQSVELSYDEIPVIGTWTMT</sequence>
<evidence type="ECO:0000313" key="5">
    <source>
        <dbReference type="Proteomes" id="UP000198838"/>
    </source>
</evidence>
<dbReference type="Proteomes" id="UP000198838">
    <property type="component" value="Unassembled WGS sequence"/>
</dbReference>
<dbReference type="Pfam" id="PF26079">
    <property type="entry name" value="Baseplate_J_C"/>
    <property type="match status" value="1"/>
</dbReference>
<dbReference type="AlphaFoldDB" id="A0A1I0WF44"/>
<gene>
    <name evidence="4" type="ORF">SAMN05216249_10446</name>
</gene>
<protein>
    <submittedName>
        <fullName evidence="4">Uncharacterized phage protein gp47/JayE</fullName>
    </submittedName>
</protein>
<feature type="domain" description="Baseplate J-like C-terminal" evidence="3">
    <location>
        <begin position="263"/>
        <end position="355"/>
    </location>
</feature>
<dbReference type="EMBL" id="FOJY01000004">
    <property type="protein sequence ID" value="SFA87365.1"/>
    <property type="molecule type" value="Genomic_DNA"/>
</dbReference>
<dbReference type="Pfam" id="PF26078">
    <property type="entry name" value="Baseplate_J_M"/>
    <property type="match status" value="1"/>
</dbReference>
<feature type="domain" description="Baseplate J-like central" evidence="2">
    <location>
        <begin position="178"/>
        <end position="257"/>
    </location>
</feature>
<dbReference type="InterPro" id="IPR058531">
    <property type="entry name" value="Baseplate_J_M"/>
</dbReference>
<proteinExistence type="inferred from homology"/>
<reference evidence="4 5" key="1">
    <citation type="submission" date="2016-10" db="EMBL/GenBank/DDBJ databases">
        <authorList>
            <person name="de Groot N.N."/>
        </authorList>
    </citation>
    <scope>NUCLEOTIDE SEQUENCE [LARGE SCALE GENOMIC DNA]</scope>
    <source>
        <strain evidence="4 5">DSM 5522</strain>
    </source>
</reference>
<evidence type="ECO:0000259" key="2">
    <source>
        <dbReference type="Pfam" id="PF26078"/>
    </source>
</evidence>
<keyword evidence="5" id="KW-1185">Reference proteome</keyword>
<dbReference type="STRING" id="1120918.SAMN05216249_10446"/>
<dbReference type="RefSeq" id="WP_092870736.1">
    <property type="nucleotide sequence ID" value="NZ_FOJY01000004.1"/>
</dbReference>
<comment type="similarity">
    <text evidence="1">Belongs to the Mu gp47/PBSX XkdT family.</text>
</comment>
<dbReference type="OrthoDB" id="2554267at2"/>
<evidence type="ECO:0000256" key="1">
    <source>
        <dbReference type="ARBA" id="ARBA00038087"/>
    </source>
</evidence>
<name>A0A1I0WF44_9FIRM</name>
<dbReference type="PANTHER" id="PTHR37829:SF3">
    <property type="entry name" value="PROTEIN JAYE-RELATED"/>
    <property type="match status" value="1"/>
</dbReference>
<accession>A0A1I0WF44</accession>
<dbReference type="InterPro" id="IPR058530">
    <property type="entry name" value="Baseplate_J-like_C"/>
</dbReference>
<evidence type="ECO:0000313" key="4">
    <source>
        <dbReference type="EMBL" id="SFA87365.1"/>
    </source>
</evidence>
<dbReference type="InterPro" id="IPR052399">
    <property type="entry name" value="Phage_Baseplate_Assmbl_Protein"/>
</dbReference>
<dbReference type="PANTHER" id="PTHR37829">
    <property type="entry name" value="PHAGE-LIKE ELEMENT PBSX PROTEIN XKDT"/>
    <property type="match status" value="1"/>
</dbReference>
<organism evidence="4 5">
    <name type="scientific">Acetitomaculum ruminis DSM 5522</name>
    <dbReference type="NCBI Taxonomy" id="1120918"/>
    <lineage>
        <taxon>Bacteria</taxon>
        <taxon>Bacillati</taxon>
        <taxon>Bacillota</taxon>
        <taxon>Clostridia</taxon>
        <taxon>Lachnospirales</taxon>
        <taxon>Lachnospiraceae</taxon>
        <taxon>Acetitomaculum</taxon>
    </lineage>
</organism>